<dbReference type="GO" id="GO:0016740">
    <property type="term" value="F:transferase activity"/>
    <property type="evidence" value="ECO:0007669"/>
    <property type="project" value="UniProtKB-KW"/>
</dbReference>
<evidence type="ECO:0000256" key="1">
    <source>
        <dbReference type="SAM" id="MobiDB-lite"/>
    </source>
</evidence>
<reference evidence="3 4" key="1">
    <citation type="submission" date="2019-02" db="EMBL/GenBank/DDBJ databases">
        <title>Draft Genome Sequences of Six Type Strains of the Genus Massilia.</title>
        <authorList>
            <person name="Miess H."/>
            <person name="Frediansyhah A."/>
            <person name="Gross H."/>
        </authorList>
    </citation>
    <scope>NUCLEOTIDE SEQUENCE [LARGE SCALE GENOMIC DNA]</scope>
    <source>
        <strain evidence="3 4">DSM 17473</strain>
    </source>
</reference>
<keyword evidence="3" id="KW-0808">Transferase</keyword>
<dbReference type="OrthoDB" id="5093983at2"/>
<evidence type="ECO:0000256" key="2">
    <source>
        <dbReference type="SAM" id="SignalP"/>
    </source>
</evidence>
<feature type="signal peptide" evidence="2">
    <location>
        <begin position="1"/>
        <end position="26"/>
    </location>
</feature>
<sequence>MHQPNHTRRLLLAALGAAGTLPAAFAASPARRPVILWRNAWNTNNIGDIGHVPGALALLRHYIPEAKVILWAHKDLVIRGEYAALGRVADGALDAGTVSRKVIPDLHVVRGELDANGRADNPALDAAVSAAGLMAIGSGAGILEPNALLRFTRRTGKPMGMFGITTDPFNFSNFHDGEASPDVQALRAASFVFTRERTSLRVLRGEDVDGPDGASPDRPDTPVNEAINRKATGIDLSGVPAAFVPDTTFAFAARDEARARVFLQTHGLASGKFICVVPRHRWTPTGTPTRQGDSRDAYNALYFERDCAALRTAIVAYVRQTGNKVALVPETVYVVAHLDAMLRDGLPADVAAKVVTRRDYWLPDEAQSVFAHAQAVVSMENHSPILAAAAGTPFVMVHQPEDSFKSDMFADIGLGDWYIEDINRAGGADVADALMRIVTDLPAARRRLAGAMALVEERHQFGMQRLRQLLALPPSRAPRYRVRA</sequence>
<name>A0A4P6KS27_9BURK</name>
<dbReference type="Proteomes" id="UP000290637">
    <property type="component" value="Chromosome"/>
</dbReference>
<dbReference type="PANTHER" id="PTHR36836">
    <property type="entry name" value="COLANIC ACID BIOSYNTHESIS PROTEIN WCAK"/>
    <property type="match status" value="1"/>
</dbReference>
<dbReference type="RefSeq" id="WP_130185048.1">
    <property type="nucleotide sequence ID" value="NZ_CP035913.1"/>
</dbReference>
<dbReference type="InterPro" id="IPR006311">
    <property type="entry name" value="TAT_signal"/>
</dbReference>
<evidence type="ECO:0000313" key="3">
    <source>
        <dbReference type="EMBL" id="QBE61911.1"/>
    </source>
</evidence>
<dbReference type="AlphaFoldDB" id="A0A4P6KS27"/>
<dbReference type="PANTHER" id="PTHR36836:SF1">
    <property type="entry name" value="COLANIC ACID BIOSYNTHESIS PROTEIN WCAK"/>
    <property type="match status" value="1"/>
</dbReference>
<evidence type="ECO:0000313" key="4">
    <source>
        <dbReference type="Proteomes" id="UP000290637"/>
    </source>
</evidence>
<gene>
    <name evidence="3" type="ORF">EWM63_01975</name>
</gene>
<feature type="region of interest" description="Disordered" evidence="1">
    <location>
        <begin position="204"/>
        <end position="224"/>
    </location>
</feature>
<protein>
    <submittedName>
        <fullName evidence="3">Polysaccharide pyruvyl transferase family protein</fullName>
    </submittedName>
</protein>
<keyword evidence="2" id="KW-0732">Signal</keyword>
<proteinExistence type="predicted"/>
<dbReference type="KEGG" id="plue:EWM63_01975"/>
<feature type="chain" id="PRO_5020805589" evidence="2">
    <location>
        <begin position="27"/>
        <end position="484"/>
    </location>
</feature>
<accession>A0A4P6KS27</accession>
<dbReference type="PROSITE" id="PS51318">
    <property type="entry name" value="TAT"/>
    <property type="match status" value="1"/>
</dbReference>
<keyword evidence="4" id="KW-1185">Reference proteome</keyword>
<dbReference type="EMBL" id="CP035913">
    <property type="protein sequence ID" value="QBE61911.1"/>
    <property type="molecule type" value="Genomic_DNA"/>
</dbReference>
<organism evidence="3 4">
    <name type="scientific">Pseudoduganella lutea</name>
    <dbReference type="NCBI Taxonomy" id="321985"/>
    <lineage>
        <taxon>Bacteria</taxon>
        <taxon>Pseudomonadati</taxon>
        <taxon>Pseudomonadota</taxon>
        <taxon>Betaproteobacteria</taxon>
        <taxon>Burkholderiales</taxon>
        <taxon>Oxalobacteraceae</taxon>
        <taxon>Telluria group</taxon>
        <taxon>Pseudoduganella</taxon>
    </lineage>
</organism>